<protein>
    <recommendedName>
        <fullName evidence="4">Plastid lipid-associated protein/fibrillin conserved domain-containing protein</fullName>
    </recommendedName>
</protein>
<comment type="caution">
    <text evidence="2">The sequence shown here is derived from an EMBL/GenBank/DDBJ whole genome shotgun (WGS) entry which is preliminary data.</text>
</comment>
<evidence type="ECO:0000256" key="1">
    <source>
        <dbReference type="SAM" id="MobiDB-lite"/>
    </source>
</evidence>
<evidence type="ECO:0000313" key="2">
    <source>
        <dbReference type="EMBL" id="KAK9843582.1"/>
    </source>
</evidence>
<keyword evidence="3" id="KW-1185">Reference proteome</keyword>
<reference evidence="2 3" key="1">
    <citation type="journal article" date="2024" name="Nat. Commun.">
        <title>Phylogenomics reveals the evolutionary origins of lichenization in chlorophyte algae.</title>
        <authorList>
            <person name="Puginier C."/>
            <person name="Libourel C."/>
            <person name="Otte J."/>
            <person name="Skaloud P."/>
            <person name="Haon M."/>
            <person name="Grisel S."/>
            <person name="Petersen M."/>
            <person name="Berrin J.G."/>
            <person name="Delaux P.M."/>
            <person name="Dal Grande F."/>
            <person name="Keller J."/>
        </authorList>
    </citation>
    <scope>NUCLEOTIDE SEQUENCE [LARGE SCALE GENOMIC DNA]</scope>
    <source>
        <strain evidence="2 3">SAG 2523</strain>
    </source>
</reference>
<accession>A0AAW1SC72</accession>
<sequence>MQALACQALAPPRPQHMCQSQQHGTGFQLPRSRPRPASSDSSRQHARQAAPRTEWKLRAADISTAAPSKAGPSQEDAIELLKIAAKEGGVPTTAVAEAMRVLEKAKVQAADWKTTLGGAASPGRSWKLIFTSGEKRVKDAAKGLAKGGGVYVPINAVQRWDASKNEIENGIYLGHVAALTFRGPFDMDGKRLAFDFNKLRVKVGPLSKEFTLKPGDFGTKKEDARKGDGPFFLFAYADDDICVARGRGGGLAMWARTPPTWNLQAGIV</sequence>
<dbReference type="EMBL" id="JALJOV010001686">
    <property type="protein sequence ID" value="KAK9843582.1"/>
    <property type="molecule type" value="Genomic_DNA"/>
</dbReference>
<gene>
    <name evidence="2" type="ORF">WJX84_003634</name>
</gene>
<dbReference type="PANTHER" id="PTHR35690">
    <property type="entry name" value="OS01G0363500 PROTEIN"/>
    <property type="match status" value="1"/>
</dbReference>
<organism evidence="2 3">
    <name type="scientific">Apatococcus fuscideae</name>
    <dbReference type="NCBI Taxonomy" id="2026836"/>
    <lineage>
        <taxon>Eukaryota</taxon>
        <taxon>Viridiplantae</taxon>
        <taxon>Chlorophyta</taxon>
        <taxon>core chlorophytes</taxon>
        <taxon>Trebouxiophyceae</taxon>
        <taxon>Chlorellales</taxon>
        <taxon>Chlorellaceae</taxon>
        <taxon>Apatococcus</taxon>
    </lineage>
</organism>
<proteinExistence type="predicted"/>
<feature type="region of interest" description="Disordered" evidence="1">
    <location>
        <begin position="10"/>
        <end position="54"/>
    </location>
</feature>
<dbReference type="AlphaFoldDB" id="A0AAW1SC72"/>
<evidence type="ECO:0008006" key="4">
    <source>
        <dbReference type="Google" id="ProtNLM"/>
    </source>
</evidence>
<name>A0AAW1SC72_9CHLO</name>
<dbReference type="PANTHER" id="PTHR35690:SF1">
    <property type="entry name" value="OS01G0363500 PROTEIN"/>
    <property type="match status" value="1"/>
</dbReference>
<evidence type="ECO:0000313" key="3">
    <source>
        <dbReference type="Proteomes" id="UP001485043"/>
    </source>
</evidence>
<dbReference type="Proteomes" id="UP001485043">
    <property type="component" value="Unassembled WGS sequence"/>
</dbReference>